<feature type="domain" description="HAMP" evidence="9">
    <location>
        <begin position="187"/>
        <end position="239"/>
    </location>
</feature>
<feature type="transmembrane region" description="Helical" evidence="7">
    <location>
        <begin position="161"/>
        <end position="182"/>
    </location>
</feature>
<keyword evidence="2" id="KW-0145">Chemotaxis</keyword>
<dbReference type="NCBIfam" id="TIGR02481">
    <property type="entry name" value="hemeryth_dom"/>
    <property type="match status" value="1"/>
</dbReference>
<dbReference type="InterPro" id="IPR003660">
    <property type="entry name" value="HAMP_dom"/>
</dbReference>
<feature type="domain" description="Methyl-accepting transducer" evidence="8">
    <location>
        <begin position="289"/>
        <end position="518"/>
    </location>
</feature>
<keyword evidence="3" id="KW-0479">Metal-binding</keyword>
<dbReference type="GO" id="GO:0004888">
    <property type="term" value="F:transmembrane signaling receptor activity"/>
    <property type="evidence" value="ECO:0007669"/>
    <property type="project" value="TreeGrafter"/>
</dbReference>
<keyword evidence="4" id="KW-0408">Iron</keyword>
<evidence type="ECO:0000256" key="7">
    <source>
        <dbReference type="SAM" id="Phobius"/>
    </source>
</evidence>
<evidence type="ECO:0000259" key="9">
    <source>
        <dbReference type="PROSITE" id="PS50885"/>
    </source>
</evidence>
<dbReference type="SUPFAM" id="SSF58104">
    <property type="entry name" value="Methyl-accepting chemotaxis protein (MCP) signaling domain"/>
    <property type="match status" value="1"/>
</dbReference>
<dbReference type="Pfam" id="PF01814">
    <property type="entry name" value="Hemerythrin"/>
    <property type="match status" value="1"/>
</dbReference>
<keyword evidence="7" id="KW-0472">Membrane</keyword>
<dbReference type="Pfam" id="PF00672">
    <property type="entry name" value="HAMP"/>
    <property type="match status" value="1"/>
</dbReference>
<dbReference type="GO" id="GO:0005886">
    <property type="term" value="C:plasma membrane"/>
    <property type="evidence" value="ECO:0007669"/>
    <property type="project" value="TreeGrafter"/>
</dbReference>
<dbReference type="Gene3D" id="6.10.340.10">
    <property type="match status" value="1"/>
</dbReference>
<dbReference type="InterPro" id="IPR004089">
    <property type="entry name" value="MCPsignal_dom"/>
</dbReference>
<evidence type="ECO:0000256" key="6">
    <source>
        <dbReference type="PROSITE-ProRule" id="PRU00284"/>
    </source>
</evidence>
<dbReference type="GO" id="GO:0006935">
    <property type="term" value="P:chemotaxis"/>
    <property type="evidence" value="ECO:0007669"/>
    <property type="project" value="UniProtKB-KW"/>
</dbReference>
<dbReference type="AlphaFoldDB" id="A0A9D2BYY1"/>
<comment type="caution">
    <text evidence="10">The sequence shown here is derived from an EMBL/GenBank/DDBJ whole genome shotgun (WGS) entry which is preliminary data.</text>
</comment>
<evidence type="ECO:0000256" key="1">
    <source>
        <dbReference type="ARBA" id="ARBA00010587"/>
    </source>
</evidence>
<dbReference type="CDD" id="cd12107">
    <property type="entry name" value="Hemerythrin"/>
    <property type="match status" value="1"/>
</dbReference>
<dbReference type="GO" id="GO:0007165">
    <property type="term" value="P:signal transduction"/>
    <property type="evidence" value="ECO:0007669"/>
    <property type="project" value="UniProtKB-KW"/>
</dbReference>
<comment type="similarity">
    <text evidence="1">Belongs to the hemerythrin family.</text>
</comment>
<dbReference type="SMART" id="SM00283">
    <property type="entry name" value="MA"/>
    <property type="match status" value="1"/>
</dbReference>
<organism evidence="10 11">
    <name type="scientific">Candidatus Flavonifractor merdigallinarum</name>
    <dbReference type="NCBI Taxonomy" id="2838589"/>
    <lineage>
        <taxon>Bacteria</taxon>
        <taxon>Bacillati</taxon>
        <taxon>Bacillota</taxon>
        <taxon>Clostridia</taxon>
        <taxon>Eubacteriales</taxon>
        <taxon>Oscillospiraceae</taxon>
        <taxon>Flavonifractor</taxon>
    </lineage>
</organism>
<comment type="similarity">
    <text evidence="5">Belongs to the methyl-accepting chemotaxis (MCP) protein family.</text>
</comment>
<dbReference type="InterPro" id="IPR012312">
    <property type="entry name" value="Hemerythrin-like"/>
</dbReference>
<dbReference type="EMBL" id="DXDX01000093">
    <property type="protein sequence ID" value="HIY21258.1"/>
    <property type="molecule type" value="Genomic_DNA"/>
</dbReference>
<dbReference type="PROSITE" id="PS50885">
    <property type="entry name" value="HAMP"/>
    <property type="match status" value="1"/>
</dbReference>
<evidence type="ECO:0000256" key="2">
    <source>
        <dbReference type="ARBA" id="ARBA00022500"/>
    </source>
</evidence>
<reference evidence="10" key="1">
    <citation type="journal article" date="2021" name="PeerJ">
        <title>Extensive microbial diversity within the chicken gut microbiome revealed by metagenomics and culture.</title>
        <authorList>
            <person name="Gilroy R."/>
            <person name="Ravi A."/>
            <person name="Getino M."/>
            <person name="Pursley I."/>
            <person name="Horton D.L."/>
            <person name="Alikhan N.F."/>
            <person name="Baker D."/>
            <person name="Gharbi K."/>
            <person name="Hall N."/>
            <person name="Watson M."/>
            <person name="Adriaenssens E.M."/>
            <person name="Foster-Nyarko E."/>
            <person name="Jarju S."/>
            <person name="Secka A."/>
            <person name="Antonio M."/>
            <person name="Oren A."/>
            <person name="Chaudhuri R.R."/>
            <person name="La Ragione R."/>
            <person name="Hildebrand F."/>
            <person name="Pallen M.J."/>
        </authorList>
    </citation>
    <scope>NUCLEOTIDE SEQUENCE</scope>
    <source>
        <strain evidence="10">ChiBcec16_6824</strain>
    </source>
</reference>
<evidence type="ECO:0000256" key="3">
    <source>
        <dbReference type="ARBA" id="ARBA00022723"/>
    </source>
</evidence>
<dbReference type="SMART" id="SM00304">
    <property type="entry name" value="HAMP"/>
    <property type="match status" value="1"/>
</dbReference>
<sequence length="699" mass="76804">VLVAILGLISQFRIQSGYNQIINGAMEAQESVLMGRVQVNTAARYLRDMTLDQTGSSWANLESQINTLFDELEDTLKDVERLYPLDDGLAQEYVSAVKEWMGNVPGIMQQTLSGNHEGALESLTRVCTPSLNNQAEVARQLTDAMETFVNDTLHVQQRQNAISMLITAVIIVVGAVGMMLLARKEIRNILQPLGETEAAIVAMSHGNLRKNVSYHSTDAIGRMADALRTSQQVLDEVISDISYLTEQMSNGNYNVMLSADFPGELESIQDSVRRLLGETSNIIANITATTDDISDSARALSEGAQELAQGAVEQAGAVEELSATINSIAAGSKENIAAAQSAREGADMAGKKTEESNHQMRQMLDAMKEITSSAEEIGKITKTIEDIAFQTNILALNAAVEAARAGEAGKGFAVVADEVRSLAAKSAQAAQETTTLIQRSIKAVERGSVIAKDAATSMDEATHMVEQVLERIASISEIIEQEGQSIQQVNLGIEQISIVVQQNSNASANSAAASEKLSSQAAYMNELMWSFQINKDLMKEVRNAKQQEGYKAMTLERAFRRYKLEDEHILGYAPIDNEHRTMMEKMNRVVSICREGSNSNLDIPQLQSACDDLQRFLAEHFANEEAIMQKYHVAGLESHHRFHQNYLKDMAFALDRLIKTKCSVESAVHVGRMIELMLRHTKQEDRRIVQGLPESALHG</sequence>
<name>A0A9D2BYY1_9FIRM</name>
<dbReference type="InterPro" id="IPR035938">
    <property type="entry name" value="Hemerythrin-like_sf"/>
</dbReference>
<evidence type="ECO:0000256" key="5">
    <source>
        <dbReference type="ARBA" id="ARBA00029447"/>
    </source>
</evidence>
<dbReference type="InterPro" id="IPR012827">
    <property type="entry name" value="Hemerythrin_metal-bd"/>
</dbReference>
<evidence type="ECO:0000256" key="4">
    <source>
        <dbReference type="ARBA" id="ARBA00023004"/>
    </source>
</evidence>
<feature type="non-terminal residue" evidence="10">
    <location>
        <position position="1"/>
    </location>
</feature>
<dbReference type="InterPro" id="IPR051310">
    <property type="entry name" value="MCP_chemotaxis"/>
</dbReference>
<keyword evidence="7" id="KW-0812">Transmembrane</keyword>
<dbReference type="SUPFAM" id="SSF47188">
    <property type="entry name" value="Hemerythrin-like"/>
    <property type="match status" value="1"/>
</dbReference>
<keyword evidence="7" id="KW-1133">Transmembrane helix</keyword>
<dbReference type="Gene3D" id="1.10.287.950">
    <property type="entry name" value="Methyl-accepting chemotaxis protein"/>
    <property type="match status" value="1"/>
</dbReference>
<dbReference type="Gene3D" id="1.20.120.50">
    <property type="entry name" value="Hemerythrin-like"/>
    <property type="match status" value="1"/>
</dbReference>
<dbReference type="PANTHER" id="PTHR43531:SF11">
    <property type="entry name" value="METHYL-ACCEPTING CHEMOTAXIS PROTEIN 3"/>
    <property type="match status" value="1"/>
</dbReference>
<protein>
    <submittedName>
        <fullName evidence="10">Hemerythrin domain-containing protein</fullName>
    </submittedName>
</protein>
<dbReference type="CDD" id="cd11386">
    <property type="entry name" value="MCP_signal"/>
    <property type="match status" value="1"/>
</dbReference>
<reference evidence="10" key="2">
    <citation type="submission" date="2021-04" db="EMBL/GenBank/DDBJ databases">
        <authorList>
            <person name="Gilroy R."/>
        </authorList>
    </citation>
    <scope>NUCLEOTIDE SEQUENCE</scope>
    <source>
        <strain evidence="10">ChiBcec16_6824</strain>
    </source>
</reference>
<dbReference type="Proteomes" id="UP000823868">
    <property type="component" value="Unassembled WGS sequence"/>
</dbReference>
<evidence type="ECO:0000313" key="10">
    <source>
        <dbReference type="EMBL" id="HIY21258.1"/>
    </source>
</evidence>
<keyword evidence="6" id="KW-0807">Transducer</keyword>
<dbReference type="PANTHER" id="PTHR43531">
    <property type="entry name" value="PROTEIN ICFG"/>
    <property type="match status" value="1"/>
</dbReference>
<gene>
    <name evidence="10" type="ORF">H9841_05070</name>
</gene>
<evidence type="ECO:0000259" key="8">
    <source>
        <dbReference type="PROSITE" id="PS50111"/>
    </source>
</evidence>
<accession>A0A9D2BYY1</accession>
<dbReference type="Pfam" id="PF00015">
    <property type="entry name" value="MCPsignal"/>
    <property type="match status" value="1"/>
</dbReference>
<proteinExistence type="inferred from homology"/>
<dbReference type="GO" id="GO:0046872">
    <property type="term" value="F:metal ion binding"/>
    <property type="evidence" value="ECO:0007669"/>
    <property type="project" value="UniProtKB-KW"/>
</dbReference>
<evidence type="ECO:0000313" key="11">
    <source>
        <dbReference type="Proteomes" id="UP000823868"/>
    </source>
</evidence>
<dbReference type="PROSITE" id="PS50111">
    <property type="entry name" value="CHEMOTAXIS_TRANSDUC_2"/>
    <property type="match status" value="1"/>
</dbReference>